<comment type="caution">
    <text evidence="2">The sequence shown here is derived from an EMBL/GenBank/DDBJ whole genome shotgun (WGS) entry which is preliminary data.</text>
</comment>
<name>Q7RAM0_PLAYO</name>
<protein>
    <submittedName>
        <fullName evidence="2">Uncharacterized protein</fullName>
    </submittedName>
</protein>
<reference evidence="2 3" key="1">
    <citation type="journal article" date="2002" name="Nature">
        <title>Genome sequence and comparative analysis of the model rodent malaria parasite Plasmodium yoelii yoelii.</title>
        <authorList>
            <person name="Carlton J.M."/>
            <person name="Angiuoli S.V."/>
            <person name="Suh B.B."/>
            <person name="Kooij T.W."/>
            <person name="Pertea M."/>
            <person name="Silva J.C."/>
            <person name="Ermolaeva M.D."/>
            <person name="Allen J.E."/>
            <person name="Selengut J.D."/>
            <person name="Koo H.L."/>
            <person name="Peterson J.D."/>
            <person name="Pop M."/>
            <person name="Kosack D.S."/>
            <person name="Shumway M.F."/>
            <person name="Bidwell S.L."/>
            <person name="Shallom S.J."/>
            <person name="van Aken S.E."/>
            <person name="Riedmuller S.B."/>
            <person name="Feldblyum T.V."/>
            <person name="Cho J.K."/>
            <person name="Quackenbush J."/>
            <person name="Sedegah M."/>
            <person name="Shoaibi A."/>
            <person name="Cummings L.M."/>
            <person name="Florens L."/>
            <person name="Yates J.R."/>
            <person name="Raine J.D."/>
            <person name="Sinden R.E."/>
            <person name="Harris M.A."/>
            <person name="Cunningham D.A."/>
            <person name="Preiser P.R."/>
            <person name="Bergman L.W."/>
            <person name="Vaidya A.B."/>
            <person name="van Lin L.H."/>
            <person name="Janse C.J."/>
            <person name="Waters A.P."/>
            <person name="Smith H.O."/>
            <person name="White O.R."/>
            <person name="Salzberg S.L."/>
            <person name="Venter J.C."/>
            <person name="Fraser C.M."/>
            <person name="Hoffman S.L."/>
            <person name="Gardner M.J."/>
            <person name="Carucci D.J."/>
        </authorList>
    </citation>
    <scope>NUCLEOTIDE SEQUENCE [LARGE SCALE GENOMIC DNA]</scope>
    <source>
        <strain evidence="2 3">17XNL</strain>
    </source>
</reference>
<dbReference type="Proteomes" id="UP000008553">
    <property type="component" value="Unassembled WGS sequence"/>
</dbReference>
<keyword evidence="1" id="KW-0472">Membrane</keyword>
<dbReference type="PaxDb" id="73239-Q7RAM0"/>
<evidence type="ECO:0000313" key="3">
    <source>
        <dbReference type="Proteomes" id="UP000008553"/>
    </source>
</evidence>
<proteinExistence type="predicted"/>
<sequence>MCVMYSYKKQHRGVVYNCKRVSILSGPFMILMYKSVICILYKLVFEISTIAKIILSFMCVYRILPPKK</sequence>
<dbReference type="AlphaFoldDB" id="Q7RAM0"/>
<evidence type="ECO:0000256" key="1">
    <source>
        <dbReference type="SAM" id="Phobius"/>
    </source>
</evidence>
<dbReference type="InParanoid" id="Q7RAM0"/>
<feature type="transmembrane region" description="Helical" evidence="1">
    <location>
        <begin position="21"/>
        <end position="41"/>
    </location>
</feature>
<organism evidence="2 3">
    <name type="scientific">Plasmodium yoelii yoelii</name>
    <dbReference type="NCBI Taxonomy" id="73239"/>
    <lineage>
        <taxon>Eukaryota</taxon>
        <taxon>Sar</taxon>
        <taxon>Alveolata</taxon>
        <taxon>Apicomplexa</taxon>
        <taxon>Aconoidasida</taxon>
        <taxon>Haemosporida</taxon>
        <taxon>Plasmodiidae</taxon>
        <taxon>Plasmodium</taxon>
        <taxon>Plasmodium (Vinckeia)</taxon>
    </lineage>
</organism>
<feature type="transmembrane region" description="Helical" evidence="1">
    <location>
        <begin position="47"/>
        <end position="64"/>
    </location>
</feature>
<dbReference type="EMBL" id="AABL01002193">
    <property type="protein sequence ID" value="EAA18704.1"/>
    <property type="molecule type" value="Genomic_DNA"/>
</dbReference>
<accession>Q7RAM0</accession>
<keyword evidence="1" id="KW-1133">Transmembrane helix</keyword>
<gene>
    <name evidence="2" type="ORF">PY06479</name>
</gene>
<evidence type="ECO:0000313" key="2">
    <source>
        <dbReference type="EMBL" id="EAA18704.1"/>
    </source>
</evidence>
<keyword evidence="1" id="KW-0812">Transmembrane</keyword>
<keyword evidence="3" id="KW-1185">Reference proteome</keyword>